<name>U1NAR7_9EURY</name>
<reference evidence="2 3" key="1">
    <citation type="journal article" date="2013" name="PLoS ONE">
        <title>Assembly-driven community genomics of a hypersaline microbial ecosystem.</title>
        <authorList>
            <person name="Podell S."/>
            <person name="Ugalde J.A."/>
            <person name="Narasingarao P."/>
            <person name="Banfield J.F."/>
            <person name="Heidelberg K.B."/>
            <person name="Allen E.E."/>
        </authorList>
    </citation>
    <scope>NUCLEOTIDE SEQUENCE [LARGE SCALE GENOMIC DNA]</scope>
    <source>
        <strain evidence="3">J07HQW2</strain>
    </source>
</reference>
<accession>U1NAR7</accession>
<dbReference type="HOGENOM" id="CLU_1080126_0_0_2"/>
<dbReference type="AlphaFoldDB" id="U1NAR7"/>
<dbReference type="STRING" id="1238425.J07HQW2_00349"/>
<gene>
    <name evidence="2" type="ORF">J07HQW2_00349</name>
</gene>
<feature type="transmembrane region" description="Helical" evidence="1">
    <location>
        <begin position="46"/>
        <end position="66"/>
    </location>
</feature>
<proteinExistence type="predicted"/>
<keyword evidence="1" id="KW-0472">Membrane</keyword>
<feature type="transmembrane region" description="Helical" evidence="1">
    <location>
        <begin position="130"/>
        <end position="151"/>
    </location>
</feature>
<dbReference type="RefSeq" id="WP_021053409.1">
    <property type="nucleotide sequence ID" value="NZ_KE356561.1"/>
</dbReference>
<keyword evidence="1" id="KW-1133">Transmembrane helix</keyword>
<dbReference type="EMBL" id="KE356561">
    <property type="protein sequence ID" value="ERG93915.1"/>
    <property type="molecule type" value="Genomic_DNA"/>
</dbReference>
<feature type="transmembrane region" description="Helical" evidence="1">
    <location>
        <begin position="21"/>
        <end position="40"/>
    </location>
</feature>
<evidence type="ECO:0000256" key="1">
    <source>
        <dbReference type="SAM" id="Phobius"/>
    </source>
</evidence>
<organism evidence="2 3">
    <name type="scientific">Haloquadratum walsbyi J07HQW2</name>
    <dbReference type="NCBI Taxonomy" id="1238425"/>
    <lineage>
        <taxon>Archaea</taxon>
        <taxon>Methanobacteriati</taxon>
        <taxon>Methanobacteriota</taxon>
        <taxon>Stenosarchaea group</taxon>
        <taxon>Halobacteria</taxon>
        <taxon>Halobacteriales</taxon>
        <taxon>Haloferacaceae</taxon>
        <taxon>Haloquadratum</taxon>
    </lineage>
</organism>
<evidence type="ECO:0000313" key="2">
    <source>
        <dbReference type="EMBL" id="ERG93915.1"/>
    </source>
</evidence>
<dbReference type="Proteomes" id="UP000030710">
    <property type="component" value="Unassembled WGS sequence"/>
</dbReference>
<feature type="transmembrane region" description="Helical" evidence="1">
    <location>
        <begin position="105"/>
        <end position="124"/>
    </location>
</feature>
<sequence>MSLWTHLREYLPEHVGKPSDYIPALVLNAALVAGTVAFEWNIGELILLYVLEIVVINIIFIGTAFFTAQPIREHLREPDEQWDEEPTPLITPPRLPPIYRRNIRFAAKQIVVTTALAGGLFVVAPPLGSILTLSTGTAIIGIGTFQLSRVWRHFIADQRYQNRTPAEALKCGFIPLSELYLILFYVFIPVTFIIVSVGIAMDIDGYSIPHFVSLAYLIPIGVIRVYIQGTDWHPHLRENESAVSQLCVRKNCRSQIL</sequence>
<protein>
    <submittedName>
        <fullName evidence="2">Uncharacterized protein</fullName>
    </submittedName>
</protein>
<evidence type="ECO:0000313" key="3">
    <source>
        <dbReference type="Proteomes" id="UP000030710"/>
    </source>
</evidence>
<feature type="transmembrane region" description="Helical" evidence="1">
    <location>
        <begin position="179"/>
        <end position="201"/>
    </location>
</feature>
<dbReference type="eggNOG" id="arCOG03920">
    <property type="taxonomic scope" value="Archaea"/>
</dbReference>
<keyword evidence="1" id="KW-0812">Transmembrane</keyword>
<feature type="transmembrane region" description="Helical" evidence="1">
    <location>
        <begin position="207"/>
        <end position="227"/>
    </location>
</feature>